<dbReference type="OrthoDB" id="7481104at2759"/>
<gene>
    <name evidence="1" type="primary">jg3494</name>
    <name evidence="1" type="ORF">PAEG_LOCUS26007</name>
</gene>
<reference evidence="1" key="1">
    <citation type="submission" date="2022-03" db="EMBL/GenBank/DDBJ databases">
        <authorList>
            <person name="Lindestad O."/>
        </authorList>
    </citation>
    <scope>NUCLEOTIDE SEQUENCE</scope>
</reference>
<organism evidence="1 2">
    <name type="scientific">Pararge aegeria aegeria</name>
    <dbReference type="NCBI Taxonomy" id="348720"/>
    <lineage>
        <taxon>Eukaryota</taxon>
        <taxon>Metazoa</taxon>
        <taxon>Ecdysozoa</taxon>
        <taxon>Arthropoda</taxon>
        <taxon>Hexapoda</taxon>
        <taxon>Insecta</taxon>
        <taxon>Pterygota</taxon>
        <taxon>Neoptera</taxon>
        <taxon>Endopterygota</taxon>
        <taxon>Lepidoptera</taxon>
        <taxon>Glossata</taxon>
        <taxon>Ditrysia</taxon>
        <taxon>Papilionoidea</taxon>
        <taxon>Nymphalidae</taxon>
        <taxon>Satyrinae</taxon>
        <taxon>Satyrini</taxon>
        <taxon>Parargina</taxon>
        <taxon>Pararge</taxon>
    </lineage>
</organism>
<evidence type="ECO:0000313" key="1">
    <source>
        <dbReference type="EMBL" id="CAH2267489.1"/>
    </source>
</evidence>
<evidence type="ECO:0000313" key="2">
    <source>
        <dbReference type="Proteomes" id="UP000838756"/>
    </source>
</evidence>
<sequence>MLMDATKPPNPTRMRMVRLGSAPHDSFVVFCPPGWGSTKALLNGCHFNTLEPQRPSVLRAMCPAHCQFSFAHW</sequence>
<accession>A0A8S4SJY6</accession>
<comment type="caution">
    <text evidence="1">The sequence shown here is derived from an EMBL/GenBank/DDBJ whole genome shotgun (WGS) entry which is preliminary data.</text>
</comment>
<keyword evidence="2" id="KW-1185">Reference proteome</keyword>
<dbReference type="Proteomes" id="UP000838756">
    <property type="component" value="Unassembled WGS sequence"/>
</dbReference>
<protein>
    <submittedName>
        <fullName evidence="1">Jg3494 protein</fullName>
    </submittedName>
</protein>
<dbReference type="EMBL" id="CAKXAJ010026359">
    <property type="protein sequence ID" value="CAH2267489.1"/>
    <property type="molecule type" value="Genomic_DNA"/>
</dbReference>
<proteinExistence type="predicted"/>
<dbReference type="AlphaFoldDB" id="A0A8S4SJY6"/>
<name>A0A8S4SJY6_9NEOP</name>